<dbReference type="PATRIC" id="fig|1229493.5.peg.973"/>
<evidence type="ECO:0008006" key="3">
    <source>
        <dbReference type="Google" id="ProtNLM"/>
    </source>
</evidence>
<protein>
    <recommendedName>
        <fullName evidence="3">Lipoprotein</fullName>
    </recommendedName>
</protein>
<dbReference type="EMBL" id="JPRD01000015">
    <property type="protein sequence ID" value="KIF53152.1"/>
    <property type="molecule type" value="Genomic_DNA"/>
</dbReference>
<comment type="caution">
    <text evidence="1">The sequence shown here is derived from an EMBL/GenBank/DDBJ whole genome shotgun (WGS) entry which is preliminary data.</text>
</comment>
<proteinExistence type="predicted"/>
<accession>A0A0C1W9Z8</accession>
<sequence>MNKAILVLAVTSLITGCNQHLRTVTLPDDMIMKPKVSDPYMPRDGEYSFYSSNSAIVIEAEITTDGFVQVRRIQDIQPENCIIKATGAISELTNRFIVEPKTLKCDSHETELSGTAIGSDERVGLRFDPGTGKIRKNDMRFIFLINKPINLSGFEIEYYSDHPIRFVDSL</sequence>
<evidence type="ECO:0000313" key="1">
    <source>
        <dbReference type="EMBL" id="KIF53152.1"/>
    </source>
</evidence>
<dbReference type="Proteomes" id="UP000031586">
    <property type="component" value="Unassembled WGS sequence"/>
</dbReference>
<dbReference type="RefSeq" id="WP_020194331.1">
    <property type="nucleotide sequence ID" value="NZ_BAOH01000005.1"/>
</dbReference>
<dbReference type="AlphaFoldDB" id="A0A0C1W9Z8"/>
<organism evidence="1 2">
    <name type="scientific">Vibrio owensii CAIM 1854 = LMG 25443</name>
    <dbReference type="NCBI Taxonomy" id="1229493"/>
    <lineage>
        <taxon>Bacteria</taxon>
        <taxon>Pseudomonadati</taxon>
        <taxon>Pseudomonadota</taxon>
        <taxon>Gammaproteobacteria</taxon>
        <taxon>Vibrionales</taxon>
        <taxon>Vibrionaceae</taxon>
        <taxon>Vibrio</taxon>
    </lineage>
</organism>
<dbReference type="PROSITE" id="PS51257">
    <property type="entry name" value="PROKAR_LIPOPROTEIN"/>
    <property type="match status" value="1"/>
</dbReference>
<reference evidence="1 2" key="1">
    <citation type="submission" date="2014-07" db="EMBL/GenBank/DDBJ databases">
        <title>Unique and conserved regions in Vibrio harveyi and related species in comparison with the shrimp pathogen Vibrio harveyi CAIM 1792.</title>
        <authorList>
            <person name="Espinoza-Valles I."/>
            <person name="Vora G."/>
            <person name="Leekitcharoenphon P."/>
            <person name="Ussery D."/>
            <person name="Hoj L."/>
            <person name="Gomez-Gil B."/>
        </authorList>
    </citation>
    <scope>NUCLEOTIDE SEQUENCE [LARGE SCALE GENOMIC DNA]</scope>
    <source>
        <strain evidence="2">CAIM 1854 / LMG 25443</strain>
    </source>
</reference>
<gene>
    <name evidence="1" type="ORF">H735_09445</name>
</gene>
<evidence type="ECO:0000313" key="2">
    <source>
        <dbReference type="Proteomes" id="UP000031586"/>
    </source>
</evidence>
<name>A0A0C1W9Z8_9VIBR</name>